<evidence type="ECO:0000259" key="1">
    <source>
        <dbReference type="Pfam" id="PF01370"/>
    </source>
</evidence>
<feature type="domain" description="NAD-dependent epimerase/dehydratase" evidence="1">
    <location>
        <begin position="3"/>
        <end position="228"/>
    </location>
</feature>
<gene>
    <name evidence="2" type="ORF">MP11Mi_24260</name>
</gene>
<name>A0AA97CY54_9ACTN</name>
<protein>
    <submittedName>
        <fullName evidence="2">3 beta-hydroxysteroid dehydrogenase/Delta 5--&gt;4-isomerase</fullName>
    </submittedName>
</protein>
<dbReference type="GO" id="GO:0004029">
    <property type="term" value="F:aldehyde dehydrogenase (NAD+) activity"/>
    <property type="evidence" value="ECO:0007669"/>
    <property type="project" value="TreeGrafter"/>
</dbReference>
<dbReference type="SUPFAM" id="SSF51735">
    <property type="entry name" value="NAD(P)-binding Rossmann-fold domains"/>
    <property type="match status" value="1"/>
</dbReference>
<dbReference type="GO" id="GO:0005737">
    <property type="term" value="C:cytoplasm"/>
    <property type="evidence" value="ECO:0007669"/>
    <property type="project" value="TreeGrafter"/>
</dbReference>
<dbReference type="Gene3D" id="3.40.50.720">
    <property type="entry name" value="NAD(P)-binding Rossmann-like Domain"/>
    <property type="match status" value="1"/>
</dbReference>
<sequence length="329" mass="35300">MKVAVTGATGFVGTNLVDLLVRSGHDVIAIDKAPTPDLDARPEVTSVVADVLDQDAMRKAFDGIDVVYHLVAVITLAQRNDLAWRINTEGVRVVAQAALDSGVSRMVHCSSIHSFDQHAQCDQLDERSLRSVAPDLPVYDRSKYAGEQELQKTIERGLDAVICNPTAVFGPTDTVPMSRVNSILREAARGRLPAFIRGGFDFVDVRDVAEGLVAAADNGRTGENYLLGGQYHQLVDIARTTARLCGRRGPVLTLPLSALAAVVPVVEPISAAFGSDLLTRASLATVTASPRVDRSKAVDELGYSPRPTDDTVRDLASHFVTAGHLTRAR</sequence>
<proteinExistence type="predicted"/>
<dbReference type="Pfam" id="PF01370">
    <property type="entry name" value="Epimerase"/>
    <property type="match status" value="1"/>
</dbReference>
<organism evidence="2">
    <name type="scientific">Gordonia sp. MP11Mi</name>
    <dbReference type="NCBI Taxonomy" id="3022769"/>
    <lineage>
        <taxon>Bacteria</taxon>
        <taxon>Bacillati</taxon>
        <taxon>Actinomycetota</taxon>
        <taxon>Actinomycetes</taxon>
        <taxon>Mycobacteriales</taxon>
        <taxon>Gordoniaceae</taxon>
        <taxon>Gordonia</taxon>
    </lineage>
</organism>
<dbReference type="RefSeq" id="WP_420039156.1">
    <property type="nucleotide sequence ID" value="NZ_CP128986.1"/>
</dbReference>
<evidence type="ECO:0000313" key="2">
    <source>
        <dbReference type="EMBL" id="WOC13325.1"/>
    </source>
</evidence>
<dbReference type="InterPro" id="IPR036291">
    <property type="entry name" value="NAD(P)-bd_dom_sf"/>
</dbReference>
<dbReference type="InterPro" id="IPR001509">
    <property type="entry name" value="Epimerase_deHydtase"/>
</dbReference>
<accession>A0AA97CY54</accession>
<reference evidence="2" key="1">
    <citation type="submission" date="2023-06" db="EMBL/GenBank/DDBJ databases">
        <title>Gordonia sp. nov. and Pseudochrobactrum sp. nov., two species isolated from the burying beetle Nicrophorus vespilloides.</title>
        <authorList>
            <person name="Poehlein A."/>
            <person name="Guzman J."/>
            <person name="Daniel R."/>
            <person name="Vilcinskas A."/>
        </authorList>
    </citation>
    <scope>NUCLEOTIDE SEQUENCE</scope>
    <source>
        <strain evidence="2">MP11Mi</strain>
    </source>
</reference>
<dbReference type="InterPro" id="IPR051783">
    <property type="entry name" value="NAD(P)-dependent_oxidoreduct"/>
</dbReference>
<dbReference type="PANTHER" id="PTHR48079">
    <property type="entry name" value="PROTEIN YEEZ"/>
    <property type="match status" value="1"/>
</dbReference>
<dbReference type="AlphaFoldDB" id="A0AA97CY54"/>
<dbReference type="EMBL" id="CP128986">
    <property type="protein sequence ID" value="WOC13325.1"/>
    <property type="molecule type" value="Genomic_DNA"/>
</dbReference>
<dbReference type="PANTHER" id="PTHR48079:SF6">
    <property type="entry name" value="NAD(P)-BINDING DOMAIN-CONTAINING PROTEIN-RELATED"/>
    <property type="match status" value="1"/>
</dbReference>